<evidence type="ECO:0000313" key="2">
    <source>
        <dbReference type="EMBL" id="PYH41935.1"/>
    </source>
</evidence>
<evidence type="ECO:0000256" key="1">
    <source>
        <dbReference type="SAM" id="MobiDB-lite"/>
    </source>
</evidence>
<evidence type="ECO:0000313" key="3">
    <source>
        <dbReference type="Proteomes" id="UP000248349"/>
    </source>
</evidence>
<dbReference type="Proteomes" id="UP000248349">
    <property type="component" value="Unassembled WGS sequence"/>
</dbReference>
<dbReference type="EMBL" id="KZ821257">
    <property type="protein sequence ID" value="PYH41935.1"/>
    <property type="molecule type" value="Genomic_DNA"/>
</dbReference>
<organism evidence="2 3">
    <name type="scientific">Aspergillus saccharolyticus JOP 1030-1</name>
    <dbReference type="NCBI Taxonomy" id="1450539"/>
    <lineage>
        <taxon>Eukaryota</taxon>
        <taxon>Fungi</taxon>
        <taxon>Dikarya</taxon>
        <taxon>Ascomycota</taxon>
        <taxon>Pezizomycotina</taxon>
        <taxon>Eurotiomycetes</taxon>
        <taxon>Eurotiomycetidae</taxon>
        <taxon>Eurotiales</taxon>
        <taxon>Aspergillaceae</taxon>
        <taxon>Aspergillus</taxon>
        <taxon>Aspergillus subgen. Circumdati</taxon>
    </lineage>
</organism>
<gene>
    <name evidence="2" type="ORF">BP01DRAFT_155858</name>
</gene>
<name>A0A318Z3R2_9EURO</name>
<dbReference type="AlphaFoldDB" id="A0A318Z3R2"/>
<accession>A0A318Z3R2</accession>
<dbReference type="GeneID" id="37071892"/>
<keyword evidence="3" id="KW-1185">Reference proteome</keyword>
<protein>
    <submittedName>
        <fullName evidence="2">Uncharacterized protein</fullName>
    </submittedName>
</protein>
<dbReference type="RefSeq" id="XP_025427917.1">
    <property type="nucleotide sequence ID" value="XM_025570664.1"/>
</dbReference>
<sequence>MARSAQLWGICSVSVCFSLYGVSFSLSLCVCVCVPFRQHHPTGQTVQSYRDIGCRKSADMDARIFLSLSRLVAFTAEGKSFTEAGRNPCRPSHRRPSPDRPWQVST</sequence>
<feature type="region of interest" description="Disordered" evidence="1">
    <location>
        <begin position="82"/>
        <end position="106"/>
    </location>
</feature>
<reference evidence="2 3" key="1">
    <citation type="submission" date="2016-12" db="EMBL/GenBank/DDBJ databases">
        <title>The genomes of Aspergillus section Nigri reveals drivers in fungal speciation.</title>
        <authorList>
            <consortium name="DOE Joint Genome Institute"/>
            <person name="Vesth T.C."/>
            <person name="Nybo J."/>
            <person name="Theobald S."/>
            <person name="Brandl J."/>
            <person name="Frisvad J.C."/>
            <person name="Nielsen K.F."/>
            <person name="Lyhne E.K."/>
            <person name="Kogle M.E."/>
            <person name="Kuo A."/>
            <person name="Riley R."/>
            <person name="Clum A."/>
            <person name="Nolan M."/>
            <person name="Lipzen A."/>
            <person name="Salamov A."/>
            <person name="Henrissat B."/>
            <person name="Wiebenga A."/>
            <person name="De Vries R.P."/>
            <person name="Grigoriev I.V."/>
            <person name="Mortensen U.H."/>
            <person name="Andersen M.R."/>
            <person name="Baker S.E."/>
        </authorList>
    </citation>
    <scope>NUCLEOTIDE SEQUENCE [LARGE SCALE GENOMIC DNA]</scope>
    <source>
        <strain evidence="2 3">JOP 1030-1</strain>
    </source>
</reference>
<proteinExistence type="predicted"/>